<dbReference type="EMBL" id="AP023356">
    <property type="protein sequence ID" value="BCJ42298.1"/>
    <property type="molecule type" value="Genomic_DNA"/>
</dbReference>
<reference evidence="1 2" key="1">
    <citation type="submission" date="2020-08" db="EMBL/GenBank/DDBJ databases">
        <title>Whole genome shotgun sequence of Actinoplanes ianthinogenes NBRC 13996.</title>
        <authorList>
            <person name="Komaki H."/>
            <person name="Tamura T."/>
        </authorList>
    </citation>
    <scope>NUCLEOTIDE SEQUENCE [LARGE SCALE GENOMIC DNA]</scope>
    <source>
        <strain evidence="1 2">NBRC 13996</strain>
    </source>
</reference>
<organism evidence="1 2">
    <name type="scientific">Actinoplanes ianthinogenes</name>
    <dbReference type="NCBI Taxonomy" id="122358"/>
    <lineage>
        <taxon>Bacteria</taxon>
        <taxon>Bacillati</taxon>
        <taxon>Actinomycetota</taxon>
        <taxon>Actinomycetes</taxon>
        <taxon>Micromonosporales</taxon>
        <taxon>Micromonosporaceae</taxon>
        <taxon>Actinoplanes</taxon>
    </lineage>
</organism>
<dbReference type="Proteomes" id="UP000676967">
    <property type="component" value="Chromosome"/>
</dbReference>
<sequence length="59" mass="6536">MFCRDGAGCIAKRSVYDVKAYNHNKFLLASRVVLDDGTSRSNVVFQSSGNLTPWDAPTR</sequence>
<gene>
    <name evidence="1" type="ORF">Aiant_29550</name>
</gene>
<dbReference type="RefSeq" id="WP_189336519.1">
    <property type="nucleotide sequence ID" value="NZ_AP023356.1"/>
</dbReference>
<evidence type="ECO:0000313" key="1">
    <source>
        <dbReference type="EMBL" id="BCJ42298.1"/>
    </source>
</evidence>
<name>A0ABM7LSN3_9ACTN</name>
<keyword evidence="2" id="KW-1185">Reference proteome</keyword>
<accession>A0ABM7LSN3</accession>
<protein>
    <recommendedName>
        <fullName evidence="3">PLD phosphodiesterase domain-containing protein</fullName>
    </recommendedName>
</protein>
<evidence type="ECO:0008006" key="3">
    <source>
        <dbReference type="Google" id="ProtNLM"/>
    </source>
</evidence>
<proteinExistence type="predicted"/>
<evidence type="ECO:0000313" key="2">
    <source>
        <dbReference type="Proteomes" id="UP000676967"/>
    </source>
</evidence>